<dbReference type="GO" id="GO:0045499">
    <property type="term" value="F:chemorepellent activity"/>
    <property type="evidence" value="ECO:0007669"/>
    <property type="project" value="TreeGrafter"/>
</dbReference>
<dbReference type="PANTHER" id="PTHR11036:SF139">
    <property type="entry name" value="SEMAPHORIN-2A"/>
    <property type="match status" value="1"/>
</dbReference>
<sequence length="345" mass="37992">MSISQILYCCWVSWSFLTHRCFFSSEPNFVASFSIGKFVYFFFREIAIEHESCGRVVYSRVARICKKDIGGKNVLRQVWTSFVKARLDCSTSSSSPTFFNEIQSLQRVDGQSDTLFYATLTTPDISFGGSAVCAFSLNAINQLFDHGSFMEQTSPDGSWFVTPSENVPKHRPGTCSPNSASLPDSDLHFARSHLLMAGSVPGGRPLLVLHNELLTYIAVDPLSDVNCSPNSASLADSDLHFARSHLLMAGSVPGGRPLLVLHNELLTYIAVDPLSDVNVIFAYSQSSARLYKIAHWFEGADNKAKLLATYTLKLSGNVHAMTLLPGEFLYVASTDAVSQYLLTHC</sequence>
<dbReference type="GO" id="GO:0030335">
    <property type="term" value="P:positive regulation of cell migration"/>
    <property type="evidence" value="ECO:0007669"/>
    <property type="project" value="TreeGrafter"/>
</dbReference>
<organism evidence="5">
    <name type="scientific">Gongylonema pulchrum</name>
    <dbReference type="NCBI Taxonomy" id="637853"/>
    <lineage>
        <taxon>Eukaryota</taxon>
        <taxon>Metazoa</taxon>
        <taxon>Ecdysozoa</taxon>
        <taxon>Nematoda</taxon>
        <taxon>Chromadorea</taxon>
        <taxon>Rhabditida</taxon>
        <taxon>Spirurina</taxon>
        <taxon>Spiruromorpha</taxon>
        <taxon>Spiruroidea</taxon>
        <taxon>Gongylonematidae</taxon>
        <taxon>Gongylonema</taxon>
    </lineage>
</organism>
<protein>
    <submittedName>
        <fullName evidence="5">Sema domain-containing protein</fullName>
    </submittedName>
</protein>
<dbReference type="WBParaSite" id="GPUH_0002248201-mRNA-1">
    <property type="protein sequence ID" value="GPUH_0002248201-mRNA-1"/>
    <property type="gene ID" value="GPUH_0002248201"/>
</dbReference>
<dbReference type="GO" id="GO:0007411">
    <property type="term" value="P:axon guidance"/>
    <property type="evidence" value="ECO:0007669"/>
    <property type="project" value="TreeGrafter"/>
</dbReference>
<evidence type="ECO:0000313" key="4">
    <source>
        <dbReference type="Proteomes" id="UP000271098"/>
    </source>
</evidence>
<feature type="domain" description="Sema" evidence="2">
    <location>
        <begin position="1"/>
        <end position="342"/>
    </location>
</feature>
<dbReference type="GO" id="GO:0071526">
    <property type="term" value="P:semaphorin-plexin signaling pathway"/>
    <property type="evidence" value="ECO:0007669"/>
    <property type="project" value="TreeGrafter"/>
</dbReference>
<dbReference type="EMBL" id="UYRT01095141">
    <property type="protein sequence ID" value="VDN40053.1"/>
    <property type="molecule type" value="Genomic_DNA"/>
</dbReference>
<dbReference type="GO" id="GO:0005886">
    <property type="term" value="C:plasma membrane"/>
    <property type="evidence" value="ECO:0007669"/>
    <property type="project" value="TreeGrafter"/>
</dbReference>
<dbReference type="Pfam" id="PF01403">
    <property type="entry name" value="Sema"/>
    <property type="match status" value="2"/>
</dbReference>
<dbReference type="PANTHER" id="PTHR11036">
    <property type="entry name" value="SEMAPHORIN"/>
    <property type="match status" value="1"/>
</dbReference>
<evidence type="ECO:0000313" key="5">
    <source>
        <dbReference type="WBParaSite" id="GPUH_0002248201-mRNA-1"/>
    </source>
</evidence>
<proteinExistence type="predicted"/>
<keyword evidence="4" id="KW-1185">Reference proteome</keyword>
<dbReference type="SUPFAM" id="SSF101912">
    <property type="entry name" value="Sema domain"/>
    <property type="match status" value="2"/>
</dbReference>
<dbReference type="AlphaFoldDB" id="A0A183ENB4"/>
<gene>
    <name evidence="3" type="ORF">GPUH_LOCUS22451</name>
</gene>
<comment type="caution">
    <text evidence="1">Lacks conserved residue(s) required for the propagation of feature annotation.</text>
</comment>
<dbReference type="Proteomes" id="UP000271098">
    <property type="component" value="Unassembled WGS sequence"/>
</dbReference>
<accession>A0A183ENB4</accession>
<reference evidence="3 4" key="2">
    <citation type="submission" date="2018-11" db="EMBL/GenBank/DDBJ databases">
        <authorList>
            <consortium name="Pathogen Informatics"/>
        </authorList>
    </citation>
    <scope>NUCLEOTIDE SEQUENCE [LARGE SCALE GENOMIC DNA]</scope>
</reference>
<dbReference type="SMART" id="SM00630">
    <property type="entry name" value="Sema"/>
    <property type="match status" value="1"/>
</dbReference>
<evidence type="ECO:0000313" key="3">
    <source>
        <dbReference type="EMBL" id="VDN40053.1"/>
    </source>
</evidence>
<dbReference type="InterPro" id="IPR027231">
    <property type="entry name" value="Semaphorin"/>
</dbReference>
<evidence type="ECO:0000256" key="1">
    <source>
        <dbReference type="PROSITE-ProRule" id="PRU00352"/>
    </source>
</evidence>
<dbReference type="InterPro" id="IPR036352">
    <property type="entry name" value="Semap_dom_sf"/>
</dbReference>
<dbReference type="GO" id="GO:0030215">
    <property type="term" value="F:semaphorin receptor binding"/>
    <property type="evidence" value="ECO:0007669"/>
    <property type="project" value="InterPro"/>
</dbReference>
<evidence type="ECO:0000259" key="2">
    <source>
        <dbReference type="PROSITE" id="PS51004"/>
    </source>
</evidence>
<name>A0A183ENB4_9BILA</name>
<reference evidence="5" key="1">
    <citation type="submission" date="2016-06" db="UniProtKB">
        <authorList>
            <consortium name="WormBaseParasite"/>
        </authorList>
    </citation>
    <scope>IDENTIFICATION</scope>
</reference>
<dbReference type="Gene3D" id="2.130.10.10">
    <property type="entry name" value="YVTN repeat-like/Quinoprotein amine dehydrogenase"/>
    <property type="match status" value="2"/>
</dbReference>
<dbReference type="PROSITE" id="PS51004">
    <property type="entry name" value="SEMA"/>
    <property type="match status" value="1"/>
</dbReference>
<dbReference type="InterPro" id="IPR015943">
    <property type="entry name" value="WD40/YVTN_repeat-like_dom_sf"/>
</dbReference>
<dbReference type="InterPro" id="IPR001627">
    <property type="entry name" value="Semap_dom"/>
</dbReference>
<dbReference type="OrthoDB" id="9988752at2759"/>